<protein>
    <recommendedName>
        <fullName evidence="1">NAD-dependent epimerase/dehydratase domain-containing protein</fullName>
    </recommendedName>
</protein>
<feature type="domain" description="NAD-dependent epimerase/dehydratase" evidence="1">
    <location>
        <begin position="5"/>
        <end position="89"/>
    </location>
</feature>
<accession>A0A8K0R3M5</accession>
<keyword evidence="3" id="KW-1185">Reference proteome</keyword>
<dbReference type="PANTHER" id="PTHR48079">
    <property type="entry name" value="PROTEIN YEEZ"/>
    <property type="match status" value="1"/>
</dbReference>
<dbReference type="OrthoDB" id="10262413at2759"/>
<dbReference type="InterPro" id="IPR001509">
    <property type="entry name" value="Epimerase_deHydtase"/>
</dbReference>
<dbReference type="SUPFAM" id="SSF51735">
    <property type="entry name" value="NAD(P)-binding Rossmann-fold domains"/>
    <property type="match status" value="1"/>
</dbReference>
<dbReference type="Pfam" id="PF01370">
    <property type="entry name" value="Epimerase"/>
    <property type="match status" value="1"/>
</dbReference>
<dbReference type="InterPro" id="IPR051783">
    <property type="entry name" value="NAD(P)-dependent_oxidoreduct"/>
</dbReference>
<dbReference type="GO" id="GO:0004029">
    <property type="term" value="F:aldehyde dehydrogenase (NAD+) activity"/>
    <property type="evidence" value="ECO:0007669"/>
    <property type="project" value="TreeGrafter"/>
</dbReference>
<name>A0A8K0R3M5_9PLEO</name>
<evidence type="ECO:0000313" key="2">
    <source>
        <dbReference type="EMBL" id="KAH7084587.1"/>
    </source>
</evidence>
<evidence type="ECO:0000313" key="3">
    <source>
        <dbReference type="Proteomes" id="UP000813461"/>
    </source>
</evidence>
<reference evidence="2" key="1">
    <citation type="journal article" date="2021" name="Nat. Commun.">
        <title>Genetic determinants of endophytism in the Arabidopsis root mycobiome.</title>
        <authorList>
            <person name="Mesny F."/>
            <person name="Miyauchi S."/>
            <person name="Thiergart T."/>
            <person name="Pickel B."/>
            <person name="Atanasova L."/>
            <person name="Karlsson M."/>
            <person name="Huettel B."/>
            <person name="Barry K.W."/>
            <person name="Haridas S."/>
            <person name="Chen C."/>
            <person name="Bauer D."/>
            <person name="Andreopoulos W."/>
            <person name="Pangilinan J."/>
            <person name="LaButti K."/>
            <person name="Riley R."/>
            <person name="Lipzen A."/>
            <person name="Clum A."/>
            <person name="Drula E."/>
            <person name="Henrissat B."/>
            <person name="Kohler A."/>
            <person name="Grigoriev I.V."/>
            <person name="Martin F.M."/>
            <person name="Hacquard S."/>
        </authorList>
    </citation>
    <scope>NUCLEOTIDE SEQUENCE</scope>
    <source>
        <strain evidence="2">MPI-SDFR-AT-0120</strain>
    </source>
</reference>
<dbReference type="Gene3D" id="3.40.50.720">
    <property type="entry name" value="NAD(P)-binding Rossmann-like Domain"/>
    <property type="match status" value="1"/>
</dbReference>
<sequence>MTNNVLITGAGGFIGGSIAADFLSSSSPVLQKAHIIAAVRSSDHVAAWAKLGVDAVQVDLSDENVVTQTVLEYEVNIVIHTASAMNWDLAKNLITALGKQKESSGQQTNFIHTSGTGAFYPNTGWPAGDFSDTDDVFGTETRLADSFPIRQTDVNVVEYSKALGVSSYIVVPTITYGKGTGPWNQLSVIFPPYVSAAIAQKAVYKFPENTKISGVHISDLTALYSLVLAAILQGKQIEHGEKGYYFGIAHPLHWHDLAKHLAVALKARGLVTSDEPQVWSSAEEAAEPLGVPAAFVQALWNSGDNIITHNQERIGWEPTWTAEKFYARIDDEIDAVVELGKAKSSLIDSLHAAARG</sequence>
<dbReference type="AlphaFoldDB" id="A0A8K0R3M5"/>
<dbReference type="PANTHER" id="PTHR48079:SF6">
    <property type="entry name" value="NAD(P)-BINDING DOMAIN-CONTAINING PROTEIN-RELATED"/>
    <property type="match status" value="1"/>
</dbReference>
<dbReference type="Proteomes" id="UP000813461">
    <property type="component" value="Unassembled WGS sequence"/>
</dbReference>
<proteinExistence type="predicted"/>
<dbReference type="GO" id="GO:0005737">
    <property type="term" value="C:cytoplasm"/>
    <property type="evidence" value="ECO:0007669"/>
    <property type="project" value="TreeGrafter"/>
</dbReference>
<evidence type="ECO:0000259" key="1">
    <source>
        <dbReference type="Pfam" id="PF01370"/>
    </source>
</evidence>
<organism evidence="2 3">
    <name type="scientific">Paraphoma chrysanthemicola</name>
    <dbReference type="NCBI Taxonomy" id="798071"/>
    <lineage>
        <taxon>Eukaryota</taxon>
        <taxon>Fungi</taxon>
        <taxon>Dikarya</taxon>
        <taxon>Ascomycota</taxon>
        <taxon>Pezizomycotina</taxon>
        <taxon>Dothideomycetes</taxon>
        <taxon>Pleosporomycetidae</taxon>
        <taxon>Pleosporales</taxon>
        <taxon>Pleosporineae</taxon>
        <taxon>Phaeosphaeriaceae</taxon>
        <taxon>Paraphoma</taxon>
    </lineage>
</organism>
<gene>
    <name evidence="2" type="ORF">FB567DRAFT_594045</name>
</gene>
<comment type="caution">
    <text evidence="2">The sequence shown here is derived from an EMBL/GenBank/DDBJ whole genome shotgun (WGS) entry which is preliminary data.</text>
</comment>
<dbReference type="EMBL" id="JAGMVJ010000012">
    <property type="protein sequence ID" value="KAH7084587.1"/>
    <property type="molecule type" value="Genomic_DNA"/>
</dbReference>
<dbReference type="InterPro" id="IPR036291">
    <property type="entry name" value="NAD(P)-bd_dom_sf"/>
</dbReference>